<evidence type="ECO:0000313" key="2">
    <source>
        <dbReference type="Proteomes" id="UP000095283"/>
    </source>
</evidence>
<dbReference type="Proteomes" id="UP000095283">
    <property type="component" value="Unplaced"/>
</dbReference>
<dbReference type="AlphaFoldDB" id="A0A1I7X059"/>
<reference evidence="3" key="1">
    <citation type="submission" date="2016-11" db="UniProtKB">
        <authorList>
            <consortium name="WormBaseParasite"/>
        </authorList>
    </citation>
    <scope>IDENTIFICATION</scope>
</reference>
<name>A0A1I7X059_HETBA</name>
<feature type="region of interest" description="Disordered" evidence="1">
    <location>
        <begin position="1"/>
        <end position="28"/>
    </location>
</feature>
<protein>
    <submittedName>
        <fullName evidence="3">Uncharacterized protein</fullName>
    </submittedName>
</protein>
<dbReference type="WBParaSite" id="Hba_10825">
    <property type="protein sequence ID" value="Hba_10825"/>
    <property type="gene ID" value="Hba_10825"/>
</dbReference>
<keyword evidence="2" id="KW-1185">Reference proteome</keyword>
<proteinExistence type="predicted"/>
<evidence type="ECO:0000313" key="3">
    <source>
        <dbReference type="WBParaSite" id="Hba_10825"/>
    </source>
</evidence>
<accession>A0A1I7X059</accession>
<evidence type="ECO:0000256" key="1">
    <source>
        <dbReference type="SAM" id="MobiDB-lite"/>
    </source>
</evidence>
<sequence length="28" mass="3218">MGHASTLSLHKRGQIKTPPTRSRKLFRI</sequence>
<organism evidence="2 3">
    <name type="scientific">Heterorhabditis bacteriophora</name>
    <name type="common">Entomopathogenic nematode worm</name>
    <dbReference type="NCBI Taxonomy" id="37862"/>
    <lineage>
        <taxon>Eukaryota</taxon>
        <taxon>Metazoa</taxon>
        <taxon>Ecdysozoa</taxon>
        <taxon>Nematoda</taxon>
        <taxon>Chromadorea</taxon>
        <taxon>Rhabditida</taxon>
        <taxon>Rhabditina</taxon>
        <taxon>Rhabditomorpha</taxon>
        <taxon>Strongyloidea</taxon>
        <taxon>Heterorhabditidae</taxon>
        <taxon>Heterorhabditis</taxon>
    </lineage>
</organism>